<feature type="domain" description="NAD-dependent epimerase/dehydratase" evidence="2">
    <location>
        <begin position="3"/>
        <end position="218"/>
    </location>
</feature>
<dbReference type="OrthoDB" id="9801773at2"/>
<evidence type="ECO:0000259" key="3">
    <source>
        <dbReference type="Pfam" id="PF08338"/>
    </source>
</evidence>
<dbReference type="NCBIfam" id="TIGR01777">
    <property type="entry name" value="yfcH"/>
    <property type="match status" value="1"/>
</dbReference>
<evidence type="ECO:0000259" key="2">
    <source>
        <dbReference type="Pfam" id="PF01370"/>
    </source>
</evidence>
<gene>
    <name evidence="4" type="ordered locus">Bsel_2742</name>
</gene>
<dbReference type="eggNOG" id="COG1090">
    <property type="taxonomic scope" value="Bacteria"/>
</dbReference>
<name>D6XYH0_BACIE</name>
<dbReference type="HOGENOM" id="CLU_047373_0_2_9"/>
<dbReference type="InterPro" id="IPR013549">
    <property type="entry name" value="DUF1731"/>
</dbReference>
<dbReference type="Pfam" id="PF01370">
    <property type="entry name" value="Epimerase"/>
    <property type="match status" value="1"/>
</dbReference>
<protein>
    <recommendedName>
        <fullName evidence="6">NAD-dependent epimerase/dehydratase</fullName>
    </recommendedName>
</protein>
<organism evidence="4 5">
    <name type="scientific">Bacillus selenitireducens (strain ATCC 700615 / DSM 15326 / MLS10)</name>
    <dbReference type="NCBI Taxonomy" id="439292"/>
    <lineage>
        <taxon>Bacteria</taxon>
        <taxon>Bacillati</taxon>
        <taxon>Bacillota</taxon>
        <taxon>Bacilli</taxon>
        <taxon>Bacillales</taxon>
        <taxon>Bacillaceae</taxon>
        <taxon>Salisediminibacterium</taxon>
    </lineage>
</organism>
<dbReference type="Gene3D" id="3.40.50.720">
    <property type="entry name" value="NAD(P)-binding Rossmann-like Domain"/>
    <property type="match status" value="1"/>
</dbReference>
<feature type="domain" description="DUF1731" evidence="3">
    <location>
        <begin position="252"/>
        <end position="298"/>
    </location>
</feature>
<accession>D6XYH0</accession>
<dbReference type="RefSeq" id="WP_013173653.1">
    <property type="nucleotide sequence ID" value="NC_014219.1"/>
</dbReference>
<sequence length="300" mass="33119">MRIAISGGSGMIGSAITKELVESGHDVYILTRSTVNRSSEPHIQYVRWLSANSYPEQELEGIDAFINLAGENLNSGRWTPAKKDKILKSRLQATRETVRILHALEKKPKVLINGSAVGIYGTSYSRTFTERDTEPGEDFLADVVTAWEEAAQDLPDETRLVYARFGVVLSTEGGALKKMLPAFQLYAGGKLGTGEQWMSWIHLEDVAKGVVFLLDQEDLEGPVNFTAPNPEKMKHFGKTLSVVLGKPFWAPVPSVMLKAALGEMSVLVLEGQKVLPDQLTAHGYTFRYPKLKEALENLVT</sequence>
<dbReference type="Pfam" id="PF08338">
    <property type="entry name" value="DUF1731"/>
    <property type="match status" value="1"/>
</dbReference>
<dbReference type="SUPFAM" id="SSF51735">
    <property type="entry name" value="NAD(P)-binding Rossmann-fold domains"/>
    <property type="match status" value="1"/>
</dbReference>
<dbReference type="InterPro" id="IPR036291">
    <property type="entry name" value="NAD(P)-bd_dom_sf"/>
</dbReference>
<dbReference type="KEGG" id="bse:Bsel_2742"/>
<evidence type="ECO:0000313" key="5">
    <source>
        <dbReference type="Proteomes" id="UP000000271"/>
    </source>
</evidence>
<dbReference type="CDD" id="cd05242">
    <property type="entry name" value="SDR_a8"/>
    <property type="match status" value="1"/>
</dbReference>
<dbReference type="Proteomes" id="UP000000271">
    <property type="component" value="Chromosome"/>
</dbReference>
<keyword evidence="5" id="KW-1185">Reference proteome</keyword>
<dbReference type="PANTHER" id="PTHR11092:SF0">
    <property type="entry name" value="EPIMERASE FAMILY PROTEIN SDR39U1"/>
    <property type="match status" value="1"/>
</dbReference>
<evidence type="ECO:0000313" key="4">
    <source>
        <dbReference type="EMBL" id="ADI00239.1"/>
    </source>
</evidence>
<dbReference type="STRING" id="439292.Bsel_2742"/>
<dbReference type="InterPro" id="IPR001509">
    <property type="entry name" value="Epimerase_deHydtase"/>
</dbReference>
<dbReference type="EMBL" id="CP001791">
    <property type="protein sequence ID" value="ADI00239.1"/>
    <property type="molecule type" value="Genomic_DNA"/>
</dbReference>
<evidence type="ECO:0000256" key="1">
    <source>
        <dbReference type="ARBA" id="ARBA00009353"/>
    </source>
</evidence>
<reference evidence="4" key="1">
    <citation type="submission" date="2009-10" db="EMBL/GenBank/DDBJ databases">
        <title>Complete sequence of Bacillus selenitireducens MLS10.</title>
        <authorList>
            <consortium name="US DOE Joint Genome Institute"/>
            <person name="Lucas S."/>
            <person name="Copeland A."/>
            <person name="Lapidus A."/>
            <person name="Glavina del Rio T."/>
            <person name="Dalin E."/>
            <person name="Tice H."/>
            <person name="Bruce D."/>
            <person name="Goodwin L."/>
            <person name="Pitluck S."/>
            <person name="Sims D."/>
            <person name="Brettin T."/>
            <person name="Detter J.C."/>
            <person name="Han C."/>
            <person name="Larimer F."/>
            <person name="Land M."/>
            <person name="Hauser L."/>
            <person name="Kyrpides N."/>
            <person name="Ovchinnikova G."/>
            <person name="Stolz J."/>
        </authorList>
    </citation>
    <scope>NUCLEOTIDE SEQUENCE [LARGE SCALE GENOMIC DNA]</scope>
    <source>
        <strain evidence="4">MLS10</strain>
    </source>
</reference>
<comment type="similarity">
    <text evidence="1">Belongs to the NAD(P)-dependent epimerase/dehydratase family. SDR39U1 subfamily.</text>
</comment>
<evidence type="ECO:0008006" key="6">
    <source>
        <dbReference type="Google" id="ProtNLM"/>
    </source>
</evidence>
<proteinExistence type="inferred from homology"/>
<dbReference type="PANTHER" id="PTHR11092">
    <property type="entry name" value="SUGAR NUCLEOTIDE EPIMERASE RELATED"/>
    <property type="match status" value="1"/>
</dbReference>
<dbReference type="AlphaFoldDB" id="D6XYH0"/>
<dbReference type="InterPro" id="IPR010099">
    <property type="entry name" value="SDR39U1"/>
</dbReference>